<evidence type="ECO:0000256" key="6">
    <source>
        <dbReference type="SAM" id="MobiDB-lite"/>
    </source>
</evidence>
<dbReference type="AlphaFoldDB" id="A0A1I2BNV3"/>
<sequence length="287" mass="32544">MEERLQKVLAAAGVASRREAEEYITAGRVKVNGKVVKELGTKVGPNAFITVDGHPVHRERKTYLLFYKPRGVVTTMKDPEGRKSIADFVKDIPQRVYPVGRLDYNTEGLLLLTNDGELAQAMTHPSHEVNKTYEVTVPGIVPQDKLDLLRIGVKLEDGMTAPALVNLMGYDYDKNLTRFTVTIHEGRNRQVRRMCDYIGFPVRYLRRVMMGPLTLTGLRRGDCRELFNEEIEELRAACGLKRDPEKKVKPAAEAKPEGRKPARPRIKSEEKPVKREQSGKPKRIKKV</sequence>
<dbReference type="InterPro" id="IPR000748">
    <property type="entry name" value="PsdUridine_synth_RsuA/RluB/E/F"/>
</dbReference>
<name>A0A1I2BNV3_9FIRM</name>
<dbReference type="PROSITE" id="PS50889">
    <property type="entry name" value="S4"/>
    <property type="match status" value="1"/>
</dbReference>
<dbReference type="GO" id="GO:0003723">
    <property type="term" value="F:RNA binding"/>
    <property type="evidence" value="ECO:0007669"/>
    <property type="project" value="UniProtKB-KW"/>
</dbReference>
<dbReference type="InterPro" id="IPR036986">
    <property type="entry name" value="S4_RNA-bd_sf"/>
</dbReference>
<dbReference type="Gene3D" id="3.10.290.10">
    <property type="entry name" value="RNA-binding S4 domain"/>
    <property type="match status" value="1"/>
</dbReference>
<dbReference type="PANTHER" id="PTHR47683">
    <property type="entry name" value="PSEUDOURIDINE SYNTHASE FAMILY PROTEIN-RELATED"/>
    <property type="match status" value="1"/>
</dbReference>
<evidence type="ECO:0000256" key="4">
    <source>
        <dbReference type="PROSITE-ProRule" id="PRU00182"/>
    </source>
</evidence>
<organism evidence="8 9">
    <name type="scientific">Succiniclasticum ruminis DSM 9236</name>
    <dbReference type="NCBI Taxonomy" id="1123323"/>
    <lineage>
        <taxon>Bacteria</taxon>
        <taxon>Bacillati</taxon>
        <taxon>Bacillota</taxon>
        <taxon>Negativicutes</taxon>
        <taxon>Acidaminococcales</taxon>
        <taxon>Acidaminococcaceae</taxon>
        <taxon>Succiniclasticum</taxon>
    </lineage>
</organism>
<proteinExistence type="inferred from homology"/>
<dbReference type="Pfam" id="PF01479">
    <property type="entry name" value="S4"/>
    <property type="match status" value="1"/>
</dbReference>
<dbReference type="CDD" id="cd00165">
    <property type="entry name" value="S4"/>
    <property type="match status" value="1"/>
</dbReference>
<dbReference type="Pfam" id="PF00849">
    <property type="entry name" value="PseudoU_synth_2"/>
    <property type="match status" value="1"/>
</dbReference>
<dbReference type="CDD" id="cd02870">
    <property type="entry name" value="PseudoU_synth_RsuA_like"/>
    <property type="match status" value="1"/>
</dbReference>
<dbReference type="SUPFAM" id="SSF55120">
    <property type="entry name" value="Pseudouridine synthase"/>
    <property type="match status" value="1"/>
</dbReference>
<dbReference type="EMBL" id="FONL01000009">
    <property type="protein sequence ID" value="SFE57836.1"/>
    <property type="molecule type" value="Genomic_DNA"/>
</dbReference>
<evidence type="ECO:0000313" key="9">
    <source>
        <dbReference type="Proteomes" id="UP000198896"/>
    </source>
</evidence>
<gene>
    <name evidence="8" type="ORF">SAMN05216245_10984</name>
</gene>
<dbReference type="RefSeq" id="WP_093913657.1">
    <property type="nucleotide sequence ID" value="NZ_FONL01000009.1"/>
</dbReference>
<evidence type="ECO:0000313" key="8">
    <source>
        <dbReference type="EMBL" id="SFE57836.1"/>
    </source>
</evidence>
<comment type="similarity">
    <text evidence="1 5">Belongs to the pseudouridine synthase RsuA family.</text>
</comment>
<dbReference type="EC" id="5.4.99.-" evidence="5"/>
<keyword evidence="3 5" id="KW-0413">Isomerase</keyword>
<protein>
    <recommendedName>
        <fullName evidence="5">Pseudouridine synthase</fullName>
        <ecNumber evidence="5">5.4.99.-</ecNumber>
    </recommendedName>
</protein>
<dbReference type="GO" id="GO:0000455">
    <property type="term" value="P:enzyme-directed rRNA pseudouridine synthesis"/>
    <property type="evidence" value="ECO:0007669"/>
    <property type="project" value="UniProtKB-ARBA"/>
</dbReference>
<dbReference type="FunFam" id="3.30.70.1560:FF:000001">
    <property type="entry name" value="Pseudouridine synthase"/>
    <property type="match status" value="1"/>
</dbReference>
<evidence type="ECO:0000256" key="2">
    <source>
        <dbReference type="ARBA" id="ARBA00022884"/>
    </source>
</evidence>
<dbReference type="InterPro" id="IPR020103">
    <property type="entry name" value="PsdUridine_synth_cat_dom_sf"/>
</dbReference>
<dbReference type="OrthoDB" id="9807213at2"/>
<dbReference type="NCBIfam" id="TIGR00093">
    <property type="entry name" value="pseudouridine synthase"/>
    <property type="match status" value="1"/>
</dbReference>
<dbReference type="InterPro" id="IPR018496">
    <property type="entry name" value="PsdUridine_synth_RsuA/RluB_CS"/>
</dbReference>
<dbReference type="Gene3D" id="3.30.70.1560">
    <property type="entry name" value="Alpha-L RNA-binding motif"/>
    <property type="match status" value="1"/>
</dbReference>
<evidence type="ECO:0000256" key="5">
    <source>
        <dbReference type="RuleBase" id="RU003887"/>
    </source>
</evidence>
<keyword evidence="2 4" id="KW-0694">RNA-binding</keyword>
<dbReference type="FunFam" id="3.10.290.10:FF:000003">
    <property type="entry name" value="Pseudouridine synthase"/>
    <property type="match status" value="1"/>
</dbReference>
<dbReference type="SMART" id="SM00363">
    <property type="entry name" value="S4"/>
    <property type="match status" value="1"/>
</dbReference>
<dbReference type="GO" id="GO:0120159">
    <property type="term" value="F:rRNA pseudouridine synthase activity"/>
    <property type="evidence" value="ECO:0007669"/>
    <property type="project" value="UniProtKB-ARBA"/>
</dbReference>
<dbReference type="InterPro" id="IPR042092">
    <property type="entry name" value="PsdUridine_s_RsuA/RluB/E/F_cat"/>
</dbReference>
<evidence type="ECO:0000259" key="7">
    <source>
        <dbReference type="SMART" id="SM00363"/>
    </source>
</evidence>
<dbReference type="STRING" id="1123323.SAMN05216245_10984"/>
<dbReference type="PROSITE" id="PS01149">
    <property type="entry name" value="PSI_RSU"/>
    <property type="match status" value="1"/>
</dbReference>
<dbReference type="InterPro" id="IPR020094">
    <property type="entry name" value="TruA/RsuA/RluB/E/F_N"/>
</dbReference>
<evidence type="ECO:0000256" key="3">
    <source>
        <dbReference type="ARBA" id="ARBA00023235"/>
    </source>
</evidence>
<feature type="compositionally biased region" description="Basic and acidic residues" evidence="6">
    <location>
        <begin position="242"/>
        <end position="279"/>
    </location>
</feature>
<evidence type="ECO:0000256" key="1">
    <source>
        <dbReference type="ARBA" id="ARBA00008348"/>
    </source>
</evidence>
<reference evidence="8 9" key="1">
    <citation type="submission" date="2016-10" db="EMBL/GenBank/DDBJ databases">
        <authorList>
            <person name="de Groot N.N."/>
        </authorList>
    </citation>
    <scope>NUCLEOTIDE SEQUENCE [LARGE SCALE GENOMIC DNA]</scope>
    <source>
        <strain evidence="8 9">DSM 9236</strain>
    </source>
</reference>
<dbReference type="SUPFAM" id="SSF55174">
    <property type="entry name" value="Alpha-L RNA-binding motif"/>
    <property type="match status" value="1"/>
</dbReference>
<dbReference type="GO" id="GO:0005829">
    <property type="term" value="C:cytosol"/>
    <property type="evidence" value="ECO:0007669"/>
    <property type="project" value="UniProtKB-ARBA"/>
</dbReference>
<dbReference type="InterPro" id="IPR050343">
    <property type="entry name" value="RsuA_PseudoU_synthase"/>
</dbReference>
<dbReference type="InterPro" id="IPR002942">
    <property type="entry name" value="S4_RNA-bd"/>
</dbReference>
<accession>A0A1I2BNV3</accession>
<dbReference type="Proteomes" id="UP000198896">
    <property type="component" value="Unassembled WGS sequence"/>
</dbReference>
<feature type="region of interest" description="Disordered" evidence="6">
    <location>
        <begin position="242"/>
        <end position="287"/>
    </location>
</feature>
<dbReference type="InterPro" id="IPR006145">
    <property type="entry name" value="PsdUridine_synth_RsuA/RluA"/>
</dbReference>
<keyword evidence="9" id="KW-1185">Reference proteome</keyword>
<feature type="domain" description="RNA-binding S4" evidence="7">
    <location>
        <begin position="3"/>
        <end position="66"/>
    </location>
</feature>
<dbReference type="Gene3D" id="3.30.70.580">
    <property type="entry name" value="Pseudouridine synthase I, catalytic domain, N-terminal subdomain"/>
    <property type="match status" value="1"/>
</dbReference>
<dbReference type="PANTHER" id="PTHR47683:SF2">
    <property type="entry name" value="RNA-BINDING S4 DOMAIN-CONTAINING PROTEIN"/>
    <property type="match status" value="1"/>
</dbReference>